<gene>
    <name evidence="3" type="ORF">OM075_02245</name>
</gene>
<feature type="chain" id="PRO_5041921113" evidence="1">
    <location>
        <begin position="19"/>
        <end position="401"/>
    </location>
</feature>
<evidence type="ECO:0000259" key="2">
    <source>
        <dbReference type="Pfam" id="PF13360"/>
    </source>
</evidence>
<dbReference type="Proteomes" id="UP001209229">
    <property type="component" value="Unassembled WGS sequence"/>
</dbReference>
<keyword evidence="4" id="KW-1185">Reference proteome</keyword>
<protein>
    <submittedName>
        <fullName evidence="3">PQQ-binding-like beta-propeller repeat protein</fullName>
    </submittedName>
</protein>
<comment type="caution">
    <text evidence="3">The sequence shown here is derived from an EMBL/GenBank/DDBJ whole genome shotgun (WGS) entry which is preliminary data.</text>
</comment>
<organism evidence="3 4">
    <name type="scientific">Plebeiibacterium sediminum</name>
    <dbReference type="NCBI Taxonomy" id="2992112"/>
    <lineage>
        <taxon>Bacteria</taxon>
        <taxon>Pseudomonadati</taxon>
        <taxon>Bacteroidota</taxon>
        <taxon>Bacteroidia</taxon>
        <taxon>Marinilabiliales</taxon>
        <taxon>Marinilabiliaceae</taxon>
        <taxon>Plebeiibacterium</taxon>
    </lineage>
</organism>
<sequence>MKNVIILCFLFVSFLTNAQDNIQWRGTDRSGVYNEKGLLESWPENGPKMNWHYEGLGEGHSSVAIADDKLYVTGIKDEVGFIYVFDLNGKLIQQKEYGTEWSKSFPGPRGTVTINDDKLYLISGMGEIYCFKQKTLDLIWKKEILEAFDASNITWGLNEAPLIVDNMVIATPGGKTKNIVAFNKKTGDVIWTSEGAGDLSAYCSPLYIDDQEVPQIVTITANHVISVDVKTGKTLWTFEKTNRWSVHANTPVYSNNMLLCTSGYGAGSVMLKLVNGGKSVEKVWESALLDNRIGAMVKVGDYAYGSGDKNRYWFCVDWNTGEIKYQESGLAMGNIIANNNMLYCYTDKGDMILAKATPEKFDIISRFNITLGTAQHWAHPVIYKGILYVRHGDSLMAYQIK</sequence>
<dbReference type="Pfam" id="PF13360">
    <property type="entry name" value="PQQ_2"/>
    <property type="match status" value="1"/>
</dbReference>
<dbReference type="InterPro" id="IPR015943">
    <property type="entry name" value="WD40/YVTN_repeat-like_dom_sf"/>
</dbReference>
<feature type="signal peptide" evidence="1">
    <location>
        <begin position="1"/>
        <end position="18"/>
    </location>
</feature>
<dbReference type="Gene3D" id="2.130.10.10">
    <property type="entry name" value="YVTN repeat-like/Quinoprotein amine dehydrogenase"/>
    <property type="match status" value="1"/>
</dbReference>
<dbReference type="RefSeq" id="WP_301188837.1">
    <property type="nucleotide sequence ID" value="NZ_JAPDPJ010000002.1"/>
</dbReference>
<evidence type="ECO:0000256" key="1">
    <source>
        <dbReference type="SAM" id="SignalP"/>
    </source>
</evidence>
<feature type="domain" description="Pyrrolo-quinoline quinone repeat" evidence="2">
    <location>
        <begin position="101"/>
        <end position="323"/>
    </location>
</feature>
<dbReference type="PANTHER" id="PTHR34512:SF30">
    <property type="entry name" value="OUTER MEMBRANE PROTEIN ASSEMBLY FACTOR BAMB"/>
    <property type="match status" value="1"/>
</dbReference>
<accession>A0AAE3SDI7</accession>
<dbReference type="InterPro" id="IPR002372">
    <property type="entry name" value="PQQ_rpt_dom"/>
</dbReference>
<name>A0AAE3SDI7_9BACT</name>
<dbReference type="EMBL" id="JAPDPJ010000002">
    <property type="protein sequence ID" value="MCW3785265.1"/>
    <property type="molecule type" value="Genomic_DNA"/>
</dbReference>
<evidence type="ECO:0000313" key="3">
    <source>
        <dbReference type="EMBL" id="MCW3785265.1"/>
    </source>
</evidence>
<dbReference type="AlphaFoldDB" id="A0AAE3SDI7"/>
<evidence type="ECO:0000313" key="4">
    <source>
        <dbReference type="Proteomes" id="UP001209229"/>
    </source>
</evidence>
<dbReference type="InterPro" id="IPR011047">
    <property type="entry name" value="Quinoprotein_ADH-like_sf"/>
</dbReference>
<reference evidence="3" key="1">
    <citation type="submission" date="2022-10" db="EMBL/GenBank/DDBJ databases">
        <authorList>
            <person name="Yu W.X."/>
        </authorList>
    </citation>
    <scope>NUCLEOTIDE SEQUENCE</scope>
    <source>
        <strain evidence="3">AAT</strain>
    </source>
</reference>
<dbReference type="PANTHER" id="PTHR34512">
    <property type="entry name" value="CELL SURFACE PROTEIN"/>
    <property type="match status" value="1"/>
</dbReference>
<dbReference type="SUPFAM" id="SSF50998">
    <property type="entry name" value="Quinoprotein alcohol dehydrogenase-like"/>
    <property type="match status" value="1"/>
</dbReference>
<keyword evidence="1" id="KW-0732">Signal</keyword>
<proteinExistence type="predicted"/>